<accession>A0A8I5ZJI4</accession>
<feature type="compositionally biased region" description="Polar residues" evidence="2">
    <location>
        <begin position="1"/>
        <end position="15"/>
    </location>
</feature>
<dbReference type="SMR" id="A0A8I5ZJI4"/>
<dbReference type="Gene3D" id="1.10.10.1210">
    <property type="entry name" value="MAGE homology domain, winged helix WH2 motif"/>
    <property type="match status" value="1"/>
</dbReference>
<dbReference type="SMART" id="SM01373">
    <property type="entry name" value="MAGE"/>
    <property type="match status" value="1"/>
</dbReference>
<dbReference type="OMA" id="CTPENHP"/>
<dbReference type="EMBL" id="CH473991">
    <property type="protein sequence ID" value="EDM10950.1"/>
    <property type="molecule type" value="Genomic_DNA"/>
</dbReference>
<dbReference type="InterPro" id="IPR037445">
    <property type="entry name" value="MAGE"/>
</dbReference>
<dbReference type="PANTHER" id="PTHR11736:SF55">
    <property type="entry name" value="1700080O16RIK PROTEIN"/>
    <property type="match status" value="1"/>
</dbReference>
<dbReference type="CTD" id="74279"/>
<dbReference type="RGD" id="1561901">
    <property type="gene designation" value="Magea14"/>
</dbReference>
<dbReference type="FunFam" id="1.10.10.1200:FF:000007">
    <property type="entry name" value="Melanoma-associated antigen C2"/>
    <property type="match status" value="1"/>
</dbReference>
<dbReference type="OrthoDB" id="205198at2759"/>
<dbReference type="Gene3D" id="1.10.10.1200">
    <property type="entry name" value="MAGE homology domain, winged helix WH1 motif"/>
    <property type="match status" value="1"/>
</dbReference>
<feature type="region of interest" description="Disordered" evidence="2">
    <location>
        <begin position="67"/>
        <end position="86"/>
    </location>
</feature>
<dbReference type="Pfam" id="PF01454">
    <property type="entry name" value="MAGE"/>
    <property type="match status" value="1"/>
</dbReference>
<dbReference type="RefSeq" id="NP_001020066.1">
    <property type="nucleotide sequence ID" value="NM_001024895.1"/>
</dbReference>
<dbReference type="KEGG" id="rno:317324"/>
<dbReference type="PROSITE" id="PS50838">
    <property type="entry name" value="MAGE"/>
    <property type="match status" value="1"/>
</dbReference>
<feature type="compositionally biased region" description="Polar residues" evidence="2">
    <location>
        <begin position="39"/>
        <end position="60"/>
    </location>
</feature>
<feature type="compositionally biased region" description="Basic and acidic residues" evidence="2">
    <location>
        <begin position="16"/>
        <end position="25"/>
    </location>
</feature>
<proteinExistence type="predicted"/>
<evidence type="ECO:0000313" key="4">
    <source>
        <dbReference type="EMBL" id="EDM10950.1"/>
    </source>
</evidence>
<evidence type="ECO:0000256" key="1">
    <source>
        <dbReference type="ARBA" id="ARBA00084104"/>
    </source>
</evidence>
<sequence>MDPPENSQSANLDSTQFERETKDLEGAQVPRVEAEIETVATTSENGLDSSQSAQRTSEFSAAINSPAEVPSVGAPGGPVGEAFGPDSSRQDMLNSKVIDLILFLLLKYRRKQQTCKAEILYMVIRGYEEHFPVIFAKASDCLRLTFGLEIVERNPRVHSYSLVHALGLTYDGMQHGFPGVPKTGLLIIVLCIIFIEDNCASEQVLWRILNNVGLYAGRDHFVYGDPGVLITEHFVQEGYLECRQVADSDPPTKEYLWGPRAHAETTKMKLLKFFASIVKQDPKSYPTRYAEALKDEIERA</sequence>
<dbReference type="GeneID" id="317324"/>
<protein>
    <submittedName>
        <fullName evidence="4">RCG53276</fullName>
    </submittedName>
</protein>
<dbReference type="InterPro" id="IPR002190">
    <property type="entry name" value="MHD_dom"/>
</dbReference>
<gene>
    <name evidence="5" type="primary">Magea14</name>
    <name evidence="4" type="ORF">rCG_53276</name>
</gene>
<evidence type="ECO:0000313" key="5">
    <source>
        <dbReference type="RGD" id="1561901"/>
    </source>
</evidence>
<organism evidence="4">
    <name type="scientific">Rattus norvegicus</name>
    <name type="common">Rat</name>
    <dbReference type="NCBI Taxonomy" id="10116"/>
    <lineage>
        <taxon>Eukaryota</taxon>
        <taxon>Metazoa</taxon>
        <taxon>Chordata</taxon>
        <taxon>Craniata</taxon>
        <taxon>Vertebrata</taxon>
        <taxon>Euteleostomi</taxon>
        <taxon>Mammalia</taxon>
        <taxon>Eutheria</taxon>
        <taxon>Euarchontoglires</taxon>
        <taxon>Glires</taxon>
        <taxon>Rodentia</taxon>
        <taxon>Myomorpha</taxon>
        <taxon>Muroidea</taxon>
        <taxon>Muridae</taxon>
        <taxon>Murinae</taxon>
        <taxon>Rattus</taxon>
    </lineage>
</organism>
<dbReference type="InterPro" id="IPR041898">
    <property type="entry name" value="MAGE_WH1"/>
</dbReference>
<reference evidence="4" key="2">
    <citation type="submission" date="2005-07" db="EMBL/GenBank/DDBJ databases">
        <authorList>
            <person name="Mural R.J."/>
            <person name="Li P.W."/>
            <person name="Adams M.D."/>
            <person name="Amanatides P.G."/>
            <person name="Baden-Tillson H."/>
            <person name="Barnstead M."/>
            <person name="Chin S.H."/>
            <person name="Dew I."/>
            <person name="Evans C.A."/>
            <person name="Ferriera S."/>
            <person name="Flanigan M."/>
            <person name="Fosler C."/>
            <person name="Glodek A."/>
            <person name="Gu Z."/>
            <person name="Holt R.A."/>
            <person name="Jennings D."/>
            <person name="Kraft C.L."/>
            <person name="Lu F."/>
            <person name="Nguyen T."/>
            <person name="Nusskern D.R."/>
            <person name="Pfannkoch C.M."/>
            <person name="Sitter C."/>
            <person name="Sutton G.G."/>
            <person name="Venter J.C."/>
            <person name="Wang Z."/>
            <person name="Woodage T."/>
            <person name="Zheng X.H."/>
            <person name="Zhong F."/>
        </authorList>
    </citation>
    <scope>NUCLEOTIDE SEQUENCE</scope>
    <source>
        <strain evidence="4">BN</strain>
    </source>
</reference>
<name>A0A8I5ZJI4_RAT</name>
<dbReference type="PANTHER" id="PTHR11736">
    <property type="entry name" value="MELANOMA-ASSOCIATED ANTIGEN MAGE ANTIGEN"/>
    <property type="match status" value="1"/>
</dbReference>
<feature type="domain" description="MAGE" evidence="3">
    <location>
        <begin position="93"/>
        <end position="292"/>
    </location>
</feature>
<keyword evidence="1" id="KW-0825">Tumor antigen</keyword>
<dbReference type="AlphaFoldDB" id="A0A8I5ZJI4"/>
<dbReference type="Proteomes" id="UP000234681">
    <property type="component" value="Chromosome X"/>
</dbReference>
<evidence type="ECO:0000259" key="3">
    <source>
        <dbReference type="PROSITE" id="PS50838"/>
    </source>
</evidence>
<dbReference type="InterPro" id="IPR041899">
    <property type="entry name" value="MAGE_WH2"/>
</dbReference>
<feature type="region of interest" description="Disordered" evidence="2">
    <location>
        <begin position="1"/>
        <end position="60"/>
    </location>
</feature>
<evidence type="ECO:0000256" key="2">
    <source>
        <dbReference type="SAM" id="MobiDB-lite"/>
    </source>
</evidence>
<reference evidence="4" key="1">
    <citation type="journal article" date="2005" name="Genome Res.">
        <title>Gene and alternative splicing annotation with AIR.</title>
        <authorList>
            <person name="Florea L."/>
            <person name="Di Francesco V."/>
            <person name="Miller J."/>
            <person name="Turner R."/>
            <person name="Yao A."/>
            <person name="Harris M."/>
            <person name="Walenz B."/>
            <person name="Mobarry C."/>
            <person name="Merkulov G.V."/>
            <person name="Charlab R."/>
            <person name="Dew I."/>
            <person name="Deng Z."/>
            <person name="Istrail S."/>
            <person name="Li P."/>
            <person name="Sutton G."/>
        </authorList>
    </citation>
    <scope>NUCLEOTIDE SEQUENCE</scope>
    <source>
        <strain evidence="4">BN</strain>
    </source>
</reference>
<dbReference type="AGR" id="RGD:1561901"/>
<dbReference type="FunFam" id="1.10.10.1210:FF:000001">
    <property type="entry name" value="melanoma-associated antigen D1"/>
    <property type="match status" value="1"/>
</dbReference>